<dbReference type="Gene3D" id="1.20.1270.60">
    <property type="entry name" value="Arfaptin homology (AH) domain/BAR domain"/>
    <property type="match status" value="1"/>
</dbReference>
<dbReference type="EMBL" id="JAPFFF010000004">
    <property type="protein sequence ID" value="KAK8892609.1"/>
    <property type="molecule type" value="Genomic_DNA"/>
</dbReference>
<feature type="region of interest" description="Disordered" evidence="1">
    <location>
        <begin position="149"/>
        <end position="168"/>
    </location>
</feature>
<proteinExistence type="predicted"/>
<accession>A0ABR2KNF8</accession>
<dbReference type="InterPro" id="IPR027267">
    <property type="entry name" value="AH/BAR_dom_sf"/>
</dbReference>
<evidence type="ECO:0000313" key="2">
    <source>
        <dbReference type="EMBL" id="KAK8892609.1"/>
    </source>
</evidence>
<evidence type="ECO:0000256" key="1">
    <source>
        <dbReference type="SAM" id="MobiDB-lite"/>
    </source>
</evidence>
<evidence type="ECO:0008006" key="4">
    <source>
        <dbReference type="Google" id="ProtNLM"/>
    </source>
</evidence>
<sequence length="253" mass="29048">MKDFWKKTKETFAVGVAKADEFINDKKIETDADYVQRETQLEDMDKYISGLHKNLEEMNGNIKRAGNLISQIGNDFKNSISTTSPEFTEFSTNAQEAGSNIHLYTEKAFVFYYPTHVLSPLNQAMIEIKNLKNKNEECKKAHVLLKKSEENLNRSRNGKNQNTEKYQQEVDERKATYDRLHADFIESVDDLMKRKGQICSESYTACVTYIDELMKVAHEQFEHFVPQCCFGANDKFPSIQSETNEGTTPAAKP</sequence>
<comment type="caution">
    <text evidence="2">The sequence shown here is derived from an EMBL/GenBank/DDBJ whole genome shotgun (WGS) entry which is preliminary data.</text>
</comment>
<feature type="compositionally biased region" description="Polar residues" evidence="1">
    <location>
        <begin position="154"/>
        <end position="165"/>
    </location>
</feature>
<evidence type="ECO:0000313" key="3">
    <source>
        <dbReference type="Proteomes" id="UP001470230"/>
    </source>
</evidence>
<dbReference type="SUPFAM" id="SSF103657">
    <property type="entry name" value="BAR/IMD domain-like"/>
    <property type="match status" value="1"/>
</dbReference>
<gene>
    <name evidence="2" type="ORF">M9Y10_029848</name>
</gene>
<reference evidence="2 3" key="1">
    <citation type="submission" date="2024-04" db="EMBL/GenBank/DDBJ databases">
        <title>Tritrichomonas musculus Genome.</title>
        <authorList>
            <person name="Alves-Ferreira E."/>
            <person name="Grigg M."/>
            <person name="Lorenzi H."/>
            <person name="Galac M."/>
        </authorList>
    </citation>
    <scope>NUCLEOTIDE SEQUENCE [LARGE SCALE GENOMIC DNA]</scope>
    <source>
        <strain evidence="2 3">EAF2021</strain>
    </source>
</reference>
<dbReference type="Proteomes" id="UP001470230">
    <property type="component" value="Unassembled WGS sequence"/>
</dbReference>
<protein>
    <recommendedName>
        <fullName evidence="4">BAR domain-containing protein</fullName>
    </recommendedName>
</protein>
<name>A0ABR2KNF8_9EUKA</name>
<keyword evidence="3" id="KW-1185">Reference proteome</keyword>
<organism evidence="2 3">
    <name type="scientific">Tritrichomonas musculus</name>
    <dbReference type="NCBI Taxonomy" id="1915356"/>
    <lineage>
        <taxon>Eukaryota</taxon>
        <taxon>Metamonada</taxon>
        <taxon>Parabasalia</taxon>
        <taxon>Tritrichomonadida</taxon>
        <taxon>Tritrichomonadidae</taxon>
        <taxon>Tritrichomonas</taxon>
    </lineage>
</organism>